<dbReference type="InterPro" id="IPR043166">
    <property type="entry name" value="LarA-like_C"/>
</dbReference>
<dbReference type="GO" id="GO:0050043">
    <property type="term" value="F:lactate racemase activity"/>
    <property type="evidence" value="ECO:0007669"/>
    <property type="project" value="InterPro"/>
</dbReference>
<sequence length="460" mass="50418">MKHVSMKLGAERIAVPLPDRTEVLAMATPEPLADPAAAVAAALEHSSGAPGLDRLIRQKLEAKPDLRAAVVVSDNTRPVPYRGEAGILWPILRNLLDRGVAAERIVVIVANGTHRSLNPDELRAMLDPRVFEAGIPVVNHDCFDRESLEYLGETRRGSRIYINREYLRADLKILTGLVESHFMAGFSGGRKSVCPGLIGEESTYVFHSAPMLASPLACDLSLAGNPCHEEALEVARKAGADYIVNVTLDHQFRLTGVFAGELEQAHLRAAEQVRKYVAIPVAREYDLVVTHAGFVGINHYQAAKAGVAASRILKPGGSLILIADNCDTDPVGSARYRTVLHLLRQIGAERFNRLILSPDWTFIPEQWQVQMWTKLLAKIPPEHFIYYSPQLTAADYEYLPGTDGNLFLPEAERYRGDPAAAARVVELAVAHQLRAAERAGREPLSIAYLADGPYGIPVLE</sequence>
<keyword evidence="3" id="KW-1185">Reference proteome</keyword>
<dbReference type="Proteomes" id="UP000295008">
    <property type="component" value="Unassembled WGS sequence"/>
</dbReference>
<dbReference type="PANTHER" id="PTHR33171:SF17">
    <property type="entry name" value="LARA-LIKE N-TERMINAL DOMAIN-CONTAINING PROTEIN"/>
    <property type="match status" value="1"/>
</dbReference>
<dbReference type="InterPro" id="IPR047926">
    <property type="entry name" value="Ni_dep_LarA"/>
</dbReference>
<dbReference type="AlphaFoldDB" id="A0A4R1SB93"/>
<dbReference type="NCBIfam" id="NF033504">
    <property type="entry name" value="Ni_dep_LarA"/>
    <property type="match status" value="1"/>
</dbReference>
<dbReference type="EMBL" id="SLUN01000001">
    <property type="protein sequence ID" value="TCL76748.1"/>
    <property type="molecule type" value="Genomic_DNA"/>
</dbReference>
<proteinExistence type="predicted"/>
<dbReference type="Gene3D" id="3.90.226.30">
    <property type="match status" value="1"/>
</dbReference>
<gene>
    <name evidence="2" type="ORF">EDC14_100128</name>
</gene>
<dbReference type="Pfam" id="PF09861">
    <property type="entry name" value="Lar_N"/>
    <property type="match status" value="1"/>
</dbReference>
<evidence type="ECO:0000259" key="1">
    <source>
        <dbReference type="Pfam" id="PF09861"/>
    </source>
</evidence>
<evidence type="ECO:0000313" key="2">
    <source>
        <dbReference type="EMBL" id="TCL76748.1"/>
    </source>
</evidence>
<organism evidence="2 3">
    <name type="scientific">Hydrogenispora ethanolica</name>
    <dbReference type="NCBI Taxonomy" id="1082276"/>
    <lineage>
        <taxon>Bacteria</taxon>
        <taxon>Bacillati</taxon>
        <taxon>Bacillota</taxon>
        <taxon>Hydrogenispora</taxon>
    </lineage>
</organism>
<reference evidence="2 3" key="1">
    <citation type="submission" date="2019-03" db="EMBL/GenBank/DDBJ databases">
        <title>Genomic Encyclopedia of Type Strains, Phase IV (KMG-IV): sequencing the most valuable type-strain genomes for metagenomic binning, comparative biology and taxonomic classification.</title>
        <authorList>
            <person name="Goeker M."/>
        </authorList>
    </citation>
    <scope>NUCLEOTIDE SEQUENCE [LARGE SCALE GENOMIC DNA]</scope>
    <source>
        <strain evidence="2 3">LX-B</strain>
    </source>
</reference>
<dbReference type="Gene3D" id="3.40.50.11440">
    <property type="match status" value="1"/>
</dbReference>
<feature type="domain" description="LarA-like N-terminal" evidence="1">
    <location>
        <begin position="9"/>
        <end position="215"/>
    </location>
</feature>
<dbReference type="RefSeq" id="WP_132012153.1">
    <property type="nucleotide sequence ID" value="NZ_SLUN01000001.1"/>
</dbReference>
<evidence type="ECO:0000313" key="3">
    <source>
        <dbReference type="Proteomes" id="UP000295008"/>
    </source>
</evidence>
<accession>A0A4R1SB93</accession>
<dbReference type="OrthoDB" id="9770545at2"/>
<dbReference type="InterPro" id="IPR018657">
    <property type="entry name" value="LarA-like_N"/>
</dbReference>
<dbReference type="InterPro" id="IPR048068">
    <property type="entry name" value="LarA-like"/>
</dbReference>
<dbReference type="PANTHER" id="PTHR33171">
    <property type="entry name" value="LAR_N DOMAIN-CONTAINING PROTEIN"/>
    <property type="match status" value="1"/>
</dbReference>
<name>A0A4R1SB93_HYDET</name>
<comment type="caution">
    <text evidence="2">The sequence shown here is derived from an EMBL/GenBank/DDBJ whole genome shotgun (WGS) entry which is preliminary data.</text>
</comment>
<protein>
    <submittedName>
        <fullName evidence="2">Nickel-dependent lactate racemase</fullName>
    </submittedName>
</protein>